<feature type="chain" id="PRO_5018094906" description="Secreted protein" evidence="1">
    <location>
        <begin position="29"/>
        <end position="169"/>
    </location>
</feature>
<organism evidence="2 3">
    <name type="scientific">Lysobacter enzymogenes</name>
    <dbReference type="NCBI Taxonomy" id="69"/>
    <lineage>
        <taxon>Bacteria</taxon>
        <taxon>Pseudomonadati</taxon>
        <taxon>Pseudomonadota</taxon>
        <taxon>Gammaproteobacteria</taxon>
        <taxon>Lysobacterales</taxon>
        <taxon>Lysobacteraceae</taxon>
        <taxon>Lysobacter</taxon>
    </lineage>
</organism>
<dbReference type="Proteomes" id="UP000275910">
    <property type="component" value="Unassembled WGS sequence"/>
</dbReference>
<name>A0A3N2RJL6_LYSEN</name>
<gene>
    <name evidence="2" type="ORF">D9T17_08575</name>
</gene>
<dbReference type="AlphaFoldDB" id="A0A3N2RJL6"/>
<dbReference type="RefSeq" id="WP_123647052.1">
    <property type="nucleotide sequence ID" value="NZ_RCTY01000021.1"/>
</dbReference>
<reference evidence="2 3" key="1">
    <citation type="submission" date="2018-10" db="EMBL/GenBank/DDBJ databases">
        <title>The genome of Lysobacter enzymogenes OH11.</title>
        <authorList>
            <person name="Liu F."/>
            <person name="Zhao Y."/>
            <person name="Qian G."/>
            <person name="Chen Y."/>
            <person name="Xu H."/>
        </authorList>
    </citation>
    <scope>NUCLEOTIDE SEQUENCE [LARGE SCALE GENOMIC DNA]</scope>
    <source>
        <strain evidence="2 3">OH11</strain>
    </source>
</reference>
<evidence type="ECO:0000313" key="2">
    <source>
        <dbReference type="EMBL" id="ROU07574.1"/>
    </source>
</evidence>
<evidence type="ECO:0000256" key="1">
    <source>
        <dbReference type="SAM" id="SignalP"/>
    </source>
</evidence>
<proteinExistence type="predicted"/>
<accession>A0A3N2RJL6</accession>
<evidence type="ECO:0000313" key="3">
    <source>
        <dbReference type="Proteomes" id="UP000275910"/>
    </source>
</evidence>
<feature type="signal peptide" evidence="1">
    <location>
        <begin position="1"/>
        <end position="28"/>
    </location>
</feature>
<comment type="caution">
    <text evidence="2">The sequence shown here is derived from an EMBL/GenBank/DDBJ whole genome shotgun (WGS) entry which is preliminary data.</text>
</comment>
<sequence length="169" mass="18281">MRVLSPSALAGSLALAVSFAVLAPAAHAAERHYVPLQQRLSAEQLKATGLDTLSPQQIQLLDQLLAQDQDAQVQEAVKQIRAERRGLPEEAAAREPVVGQLKDGAFRGWSVGTVLELENGQRWRVIEGSLYLGKPLAAPKVTIAPGMVGSTWYLQVEGQSPKAKVRRVE</sequence>
<dbReference type="EMBL" id="RCTY01000021">
    <property type="protein sequence ID" value="ROU07574.1"/>
    <property type="molecule type" value="Genomic_DNA"/>
</dbReference>
<keyword evidence="1" id="KW-0732">Signal</keyword>
<evidence type="ECO:0008006" key="4">
    <source>
        <dbReference type="Google" id="ProtNLM"/>
    </source>
</evidence>
<protein>
    <recommendedName>
        <fullName evidence="4">Secreted protein</fullName>
    </recommendedName>
</protein>